<accession>A0A6I3SPD1</accession>
<reference evidence="1 2" key="1">
    <citation type="submission" date="2019-11" db="EMBL/GenBank/DDBJ databases">
        <title>Whole-genome sequence of a the green, strictly anaerobic photosynthetic bacterium Heliobacillus mobilis DSM 6151.</title>
        <authorList>
            <person name="Kyndt J.A."/>
            <person name="Meyer T.E."/>
        </authorList>
    </citation>
    <scope>NUCLEOTIDE SEQUENCE [LARGE SCALE GENOMIC DNA]</scope>
    <source>
        <strain evidence="1 2">DSM 6151</strain>
    </source>
</reference>
<protein>
    <submittedName>
        <fullName evidence="1">Non-ribosomal peptide synthetase module</fullName>
    </submittedName>
</protein>
<evidence type="ECO:0000313" key="1">
    <source>
        <dbReference type="EMBL" id="MTV50372.1"/>
    </source>
</evidence>
<dbReference type="AlphaFoldDB" id="A0A6I3SPD1"/>
<keyword evidence="2" id="KW-1185">Reference proteome</keyword>
<comment type="caution">
    <text evidence="1">The sequence shown here is derived from an EMBL/GenBank/DDBJ whole genome shotgun (WGS) entry which is preliminary data.</text>
</comment>
<proteinExistence type="predicted"/>
<dbReference type="Proteomes" id="UP000430670">
    <property type="component" value="Unassembled WGS sequence"/>
</dbReference>
<organism evidence="1 2">
    <name type="scientific">Heliobacterium mobile</name>
    <name type="common">Heliobacillus mobilis</name>
    <dbReference type="NCBI Taxonomy" id="28064"/>
    <lineage>
        <taxon>Bacteria</taxon>
        <taxon>Bacillati</taxon>
        <taxon>Bacillota</taxon>
        <taxon>Clostridia</taxon>
        <taxon>Eubacteriales</taxon>
        <taxon>Heliobacteriaceae</taxon>
        <taxon>Heliobacterium</taxon>
    </lineage>
</organism>
<dbReference type="InterPro" id="IPR045707">
    <property type="entry name" value="DUF6063"/>
</dbReference>
<sequence length="245" mass="28873">MELAFRLYAQLLQKGQLSQDQPGFREYIAQSEVRSLVDTFATEMDSVVVKTSDHLYLVPKSGQSPFGMKNAYIKREYLGYQATNIDLYMMYFAIIVLFGEFYDSYETPEATRDFLPIGEWMSKIRERLDTIKEQGEEQLAQNEGETEWNWVGVIHFWDSLDDLKETAKRQDTKQQSRLGFLKRVIRFLDAQDLVQDQGNDELKLTEKAKIIVQRYYMDREYNRDLLAYMYQFDQVKGNDPDAGHR</sequence>
<name>A0A6I3SPD1_HELMO</name>
<dbReference type="OrthoDB" id="1888255at2"/>
<gene>
    <name evidence="1" type="ORF">GJ688_15485</name>
</gene>
<dbReference type="EMBL" id="WNKU01000023">
    <property type="protein sequence ID" value="MTV50372.1"/>
    <property type="molecule type" value="Genomic_DNA"/>
</dbReference>
<evidence type="ECO:0000313" key="2">
    <source>
        <dbReference type="Proteomes" id="UP000430670"/>
    </source>
</evidence>
<dbReference type="Pfam" id="PF19539">
    <property type="entry name" value="DUF6063"/>
    <property type="match status" value="1"/>
</dbReference>